<gene>
    <name evidence="1" type="ORF">F3Y22_tig00004457pilonHSYRG00054</name>
</gene>
<dbReference type="EMBL" id="VEPZ02000266">
    <property type="protein sequence ID" value="KAE8728418.1"/>
    <property type="molecule type" value="Genomic_DNA"/>
</dbReference>
<evidence type="ECO:0000313" key="2">
    <source>
        <dbReference type="Proteomes" id="UP000436088"/>
    </source>
</evidence>
<evidence type="ECO:0000313" key="1">
    <source>
        <dbReference type="EMBL" id="KAE8728418.1"/>
    </source>
</evidence>
<comment type="caution">
    <text evidence="1">The sequence shown here is derived from an EMBL/GenBank/DDBJ whole genome shotgun (WGS) entry which is preliminary data.</text>
</comment>
<sequence>MQSAKREDPVKLAAQTAFSVSEVEALFKLFKIISSSLDDDGLISKVNVSVIPPFPPVLLAFLQCGPELGLSHIYI</sequence>
<proteinExistence type="predicted"/>
<accession>A0A6A3CMH7</accession>
<dbReference type="Proteomes" id="UP000436088">
    <property type="component" value="Unassembled WGS sequence"/>
</dbReference>
<name>A0A6A3CMH7_HIBSY</name>
<keyword evidence="2" id="KW-1185">Reference proteome</keyword>
<reference evidence="1" key="1">
    <citation type="submission" date="2019-09" db="EMBL/GenBank/DDBJ databases">
        <title>Draft genome information of white flower Hibiscus syriacus.</title>
        <authorList>
            <person name="Kim Y.-M."/>
        </authorList>
    </citation>
    <scope>NUCLEOTIDE SEQUENCE [LARGE SCALE GENOMIC DNA]</scope>
    <source>
        <strain evidence="1">YM2019G1</strain>
    </source>
</reference>
<protein>
    <submittedName>
        <fullName evidence="1">Uncharacterized protein</fullName>
    </submittedName>
</protein>
<dbReference type="AlphaFoldDB" id="A0A6A3CMH7"/>
<organism evidence="1 2">
    <name type="scientific">Hibiscus syriacus</name>
    <name type="common">Rose of Sharon</name>
    <dbReference type="NCBI Taxonomy" id="106335"/>
    <lineage>
        <taxon>Eukaryota</taxon>
        <taxon>Viridiplantae</taxon>
        <taxon>Streptophyta</taxon>
        <taxon>Embryophyta</taxon>
        <taxon>Tracheophyta</taxon>
        <taxon>Spermatophyta</taxon>
        <taxon>Magnoliopsida</taxon>
        <taxon>eudicotyledons</taxon>
        <taxon>Gunneridae</taxon>
        <taxon>Pentapetalae</taxon>
        <taxon>rosids</taxon>
        <taxon>malvids</taxon>
        <taxon>Malvales</taxon>
        <taxon>Malvaceae</taxon>
        <taxon>Malvoideae</taxon>
        <taxon>Hibiscus</taxon>
    </lineage>
</organism>